<dbReference type="EMBL" id="MBTG01000001">
    <property type="protein sequence ID" value="OPH61718.1"/>
    <property type="molecule type" value="Genomic_DNA"/>
</dbReference>
<dbReference type="RefSeq" id="WP_079408715.1">
    <property type="nucleotide sequence ID" value="NZ_MBTG01000001.1"/>
</dbReference>
<evidence type="ECO:0000313" key="1">
    <source>
        <dbReference type="EMBL" id="OPH61718.1"/>
    </source>
</evidence>
<sequence>MRVWGDPSEFLGIKIYPATMENCESFYECVQCLLFEKNRIQDIQVIKMSYLDFLFALIRQNNSLYAKLDKLLSIVLQNQKYDFTYEDSKIGLLIEGVKLNGYEFEDIKRIILHQNLIQNREDFYDEDMEKELQEAEEFLSRKNGTPATLEERVVALHCLSGSSFQEIKKYTIFQFNKALERFAIIKNFDVYSALMAENGASKDIQHWLSHVEDRDKYADVIMSEAEFNKLTADEAFGKA</sequence>
<dbReference type="Proteomes" id="UP000190626">
    <property type="component" value="Unassembled WGS sequence"/>
</dbReference>
<reference evidence="2" key="1">
    <citation type="submission" date="2016-07" db="EMBL/GenBank/DDBJ databases">
        <authorList>
            <person name="Florea S."/>
            <person name="Webb J.S."/>
            <person name="Jaromczyk J."/>
            <person name="Schardl C.L."/>
        </authorList>
    </citation>
    <scope>NUCLEOTIDE SEQUENCE [LARGE SCALE GENOMIC DNA]</scope>
    <source>
        <strain evidence="2">CY1</strain>
    </source>
</reference>
<proteinExistence type="predicted"/>
<organism evidence="1 2">
    <name type="scientific">Paenibacillus ferrarius</name>
    <dbReference type="NCBI Taxonomy" id="1469647"/>
    <lineage>
        <taxon>Bacteria</taxon>
        <taxon>Bacillati</taxon>
        <taxon>Bacillota</taxon>
        <taxon>Bacilli</taxon>
        <taxon>Bacillales</taxon>
        <taxon>Paenibacillaceae</taxon>
        <taxon>Paenibacillus</taxon>
    </lineage>
</organism>
<keyword evidence="2" id="KW-1185">Reference proteome</keyword>
<protein>
    <submittedName>
        <fullName evidence="1">Uncharacterized protein</fullName>
    </submittedName>
</protein>
<dbReference type="STRING" id="1469647.BC351_00305"/>
<gene>
    <name evidence="1" type="ORF">BC351_00305</name>
</gene>
<dbReference type="AlphaFoldDB" id="A0A1V4HSF8"/>
<name>A0A1V4HSF8_9BACL</name>
<evidence type="ECO:0000313" key="2">
    <source>
        <dbReference type="Proteomes" id="UP000190626"/>
    </source>
</evidence>
<accession>A0A1V4HSF8</accession>
<dbReference type="OrthoDB" id="2730327at2"/>
<comment type="caution">
    <text evidence="1">The sequence shown here is derived from an EMBL/GenBank/DDBJ whole genome shotgun (WGS) entry which is preliminary data.</text>
</comment>